<evidence type="ECO:0000313" key="2">
    <source>
        <dbReference type="EMBL" id="NYE82119.1"/>
    </source>
</evidence>
<gene>
    <name evidence="2" type="ORF">FHW18_001390</name>
</gene>
<dbReference type="SUPFAM" id="SSF53474">
    <property type="entry name" value="alpha/beta-Hydrolases"/>
    <property type="match status" value="1"/>
</dbReference>
<comment type="caution">
    <text evidence="2">The sequence shown here is derived from an EMBL/GenBank/DDBJ whole genome shotgun (WGS) entry which is preliminary data.</text>
</comment>
<dbReference type="InterPro" id="IPR051049">
    <property type="entry name" value="Dienelactone_hydrolase-like"/>
</dbReference>
<proteinExistence type="predicted"/>
<dbReference type="Proteomes" id="UP000542125">
    <property type="component" value="Unassembled WGS sequence"/>
</dbReference>
<name>A0A7Y9ISD3_9BURK</name>
<evidence type="ECO:0000313" key="3">
    <source>
        <dbReference type="Proteomes" id="UP000542125"/>
    </source>
</evidence>
<organism evidence="2 3">
    <name type="scientific">Pigmentiphaga litoralis</name>
    <dbReference type="NCBI Taxonomy" id="516702"/>
    <lineage>
        <taxon>Bacteria</taxon>
        <taxon>Pseudomonadati</taxon>
        <taxon>Pseudomonadota</taxon>
        <taxon>Betaproteobacteria</taxon>
        <taxon>Burkholderiales</taxon>
        <taxon>Alcaligenaceae</taxon>
        <taxon>Pigmentiphaga</taxon>
    </lineage>
</organism>
<dbReference type="InterPro" id="IPR002925">
    <property type="entry name" value="Dienelactn_hydro"/>
</dbReference>
<keyword evidence="2" id="KW-0378">Hydrolase</keyword>
<dbReference type="InterPro" id="IPR029058">
    <property type="entry name" value="AB_hydrolase_fold"/>
</dbReference>
<dbReference type="PANTHER" id="PTHR46623">
    <property type="entry name" value="CARBOXYMETHYLENEBUTENOLIDASE-RELATED"/>
    <property type="match status" value="1"/>
</dbReference>
<sequence>MTRTLNLTAADGFELKAYVAEPEGTPRAALVILPEIFGVNSHIRSVTDRYARHGYLAIAPNMFDRVERDLDLGYGDDDVKKGQALMRELDWDQAVLDIEAAAQAVGHAGKVGIVGYCWGGTAAWVAASRSTGGNGSGGADSSASITCAVSYYGNAITTVMDDRPCIPMMLHWGEKDHLIALADIERVRDIAPASSQTFIYPTGHGFNCDQRSLYHPESAALAEQRTLDFLKAHIG</sequence>
<dbReference type="Gene3D" id="3.40.50.1820">
    <property type="entry name" value="alpha/beta hydrolase"/>
    <property type="match status" value="1"/>
</dbReference>
<evidence type="ECO:0000259" key="1">
    <source>
        <dbReference type="Pfam" id="PF01738"/>
    </source>
</evidence>
<protein>
    <submittedName>
        <fullName evidence="2">Carboxymethylenebutenolidase</fullName>
        <ecNumber evidence="2">3.1.1.45</ecNumber>
    </submittedName>
</protein>
<dbReference type="EMBL" id="JACBYR010000001">
    <property type="protein sequence ID" value="NYE82119.1"/>
    <property type="molecule type" value="Genomic_DNA"/>
</dbReference>
<dbReference type="EC" id="3.1.1.45" evidence="2"/>
<dbReference type="RefSeq" id="WP_179584677.1">
    <property type="nucleotide sequence ID" value="NZ_JACBYR010000001.1"/>
</dbReference>
<keyword evidence="3" id="KW-1185">Reference proteome</keyword>
<dbReference type="PANTHER" id="PTHR46623:SF6">
    <property type="entry name" value="ALPHA_BETA-HYDROLASES SUPERFAMILY PROTEIN"/>
    <property type="match status" value="1"/>
</dbReference>
<feature type="domain" description="Dienelactone hydrolase" evidence="1">
    <location>
        <begin position="15"/>
        <end position="233"/>
    </location>
</feature>
<reference evidence="2 3" key="1">
    <citation type="submission" date="2020-07" db="EMBL/GenBank/DDBJ databases">
        <title>Genomic Encyclopedia of Type Strains, Phase IV (KMG-V): Genome sequencing to study the core and pangenomes of soil and plant-associated prokaryotes.</title>
        <authorList>
            <person name="Whitman W."/>
        </authorList>
    </citation>
    <scope>NUCLEOTIDE SEQUENCE [LARGE SCALE GENOMIC DNA]</scope>
    <source>
        <strain evidence="2 3">SAS40</strain>
    </source>
</reference>
<dbReference type="Pfam" id="PF01738">
    <property type="entry name" value="DLH"/>
    <property type="match status" value="1"/>
</dbReference>
<accession>A0A7Y9ISD3</accession>
<dbReference type="GO" id="GO:0008806">
    <property type="term" value="F:carboxymethylenebutenolidase activity"/>
    <property type="evidence" value="ECO:0007669"/>
    <property type="project" value="UniProtKB-EC"/>
</dbReference>
<dbReference type="AlphaFoldDB" id="A0A7Y9ISD3"/>